<dbReference type="PANTHER" id="PTHR21087">
    <property type="entry name" value="SHIKIMATE KINASE"/>
    <property type="match status" value="1"/>
</dbReference>
<dbReference type="GO" id="GO:0000287">
    <property type="term" value="F:magnesium ion binding"/>
    <property type="evidence" value="ECO:0007669"/>
    <property type="project" value="UniProtKB-UniRule"/>
</dbReference>
<dbReference type="UniPathway" id="UPA00053">
    <property type="reaction ID" value="UER00088"/>
</dbReference>
<feature type="binding site" evidence="11">
    <location>
        <position position="127"/>
    </location>
    <ligand>
        <name>ATP</name>
        <dbReference type="ChEBI" id="CHEBI:30616"/>
    </ligand>
</feature>
<dbReference type="HAMAP" id="MF_00109">
    <property type="entry name" value="Shikimate_kinase"/>
    <property type="match status" value="1"/>
</dbReference>
<name>A0A7G7CPX2_9CORY</name>
<comment type="catalytic activity">
    <reaction evidence="10 11">
        <text>shikimate + ATP = 3-phosphoshikimate + ADP + H(+)</text>
        <dbReference type="Rhea" id="RHEA:13121"/>
        <dbReference type="ChEBI" id="CHEBI:15378"/>
        <dbReference type="ChEBI" id="CHEBI:30616"/>
        <dbReference type="ChEBI" id="CHEBI:36208"/>
        <dbReference type="ChEBI" id="CHEBI:145989"/>
        <dbReference type="ChEBI" id="CHEBI:456216"/>
        <dbReference type="EC" id="2.7.1.71"/>
    </reaction>
</comment>
<gene>
    <name evidence="11" type="primary">aroK</name>
    <name evidence="12" type="ORF">H0194_00760</name>
</gene>
<keyword evidence="7 11" id="KW-0418">Kinase</keyword>
<dbReference type="GO" id="GO:0009073">
    <property type="term" value="P:aromatic amino acid family biosynthetic process"/>
    <property type="evidence" value="ECO:0007669"/>
    <property type="project" value="UniProtKB-KW"/>
</dbReference>
<evidence type="ECO:0000313" key="13">
    <source>
        <dbReference type="Proteomes" id="UP000515743"/>
    </source>
</evidence>
<dbReference type="SUPFAM" id="SSF52540">
    <property type="entry name" value="P-loop containing nucleoside triphosphate hydrolases"/>
    <property type="match status" value="1"/>
</dbReference>
<keyword evidence="9 11" id="KW-0057">Aromatic amino acid biosynthesis</keyword>
<evidence type="ECO:0000256" key="3">
    <source>
        <dbReference type="ARBA" id="ARBA00012154"/>
    </source>
</evidence>
<dbReference type="PROSITE" id="PS01128">
    <property type="entry name" value="SHIKIMATE_KINASE"/>
    <property type="match status" value="1"/>
</dbReference>
<dbReference type="PANTHER" id="PTHR21087:SF16">
    <property type="entry name" value="SHIKIMATE KINASE 1, CHLOROPLASTIC"/>
    <property type="match status" value="1"/>
</dbReference>
<evidence type="ECO:0000256" key="8">
    <source>
        <dbReference type="ARBA" id="ARBA00022840"/>
    </source>
</evidence>
<comment type="subcellular location">
    <subcellularLocation>
        <location evidence="11">Cytoplasm</location>
    </subcellularLocation>
</comment>
<dbReference type="AlphaFoldDB" id="A0A7G7CPX2"/>
<dbReference type="CDD" id="cd00464">
    <property type="entry name" value="SK"/>
    <property type="match status" value="1"/>
</dbReference>
<dbReference type="Gene3D" id="3.40.50.300">
    <property type="entry name" value="P-loop containing nucleotide triphosphate hydrolases"/>
    <property type="match status" value="1"/>
</dbReference>
<dbReference type="InterPro" id="IPR027417">
    <property type="entry name" value="P-loop_NTPase"/>
</dbReference>
<dbReference type="InterPro" id="IPR031322">
    <property type="entry name" value="Shikimate/glucono_kinase"/>
</dbReference>
<comment type="similarity">
    <text evidence="2 11">Belongs to the shikimate kinase family.</text>
</comment>
<dbReference type="Proteomes" id="UP000515743">
    <property type="component" value="Chromosome"/>
</dbReference>
<feature type="binding site" evidence="11">
    <location>
        <begin position="23"/>
        <end position="28"/>
    </location>
    <ligand>
        <name>ATP</name>
        <dbReference type="ChEBI" id="CHEBI:30616"/>
    </ligand>
</feature>
<comment type="subunit">
    <text evidence="11">Monomer.</text>
</comment>
<dbReference type="Pfam" id="PF01202">
    <property type="entry name" value="SKI"/>
    <property type="match status" value="1"/>
</dbReference>
<keyword evidence="11" id="KW-0963">Cytoplasm</keyword>
<keyword evidence="11" id="KW-0479">Metal-binding</keyword>
<dbReference type="EMBL" id="CP059404">
    <property type="protein sequence ID" value="QNE89638.1"/>
    <property type="molecule type" value="Genomic_DNA"/>
</dbReference>
<feature type="binding site" evidence="11">
    <location>
        <position position="45"/>
    </location>
    <ligand>
        <name>substrate</name>
    </ligand>
</feature>
<comment type="caution">
    <text evidence="11">Lacks conserved residue(s) required for the propagation of feature annotation.</text>
</comment>
<evidence type="ECO:0000256" key="5">
    <source>
        <dbReference type="ARBA" id="ARBA00022679"/>
    </source>
</evidence>
<dbReference type="GO" id="GO:0009423">
    <property type="term" value="P:chorismate biosynthetic process"/>
    <property type="evidence" value="ECO:0007669"/>
    <property type="project" value="UniProtKB-UniRule"/>
</dbReference>
<keyword evidence="6 11" id="KW-0547">Nucleotide-binding</keyword>
<evidence type="ECO:0000256" key="6">
    <source>
        <dbReference type="ARBA" id="ARBA00022741"/>
    </source>
</evidence>
<keyword evidence="13" id="KW-1185">Reference proteome</keyword>
<evidence type="ECO:0000256" key="2">
    <source>
        <dbReference type="ARBA" id="ARBA00006997"/>
    </source>
</evidence>
<evidence type="ECO:0000256" key="10">
    <source>
        <dbReference type="ARBA" id="ARBA00048567"/>
    </source>
</evidence>
<organism evidence="12 13">
    <name type="scientific">Corynebacterium incognita</name>
    <dbReference type="NCBI Taxonomy" id="2754725"/>
    <lineage>
        <taxon>Bacteria</taxon>
        <taxon>Bacillati</taxon>
        <taxon>Actinomycetota</taxon>
        <taxon>Actinomycetes</taxon>
        <taxon>Mycobacteriales</taxon>
        <taxon>Corynebacteriaceae</taxon>
        <taxon>Corynebacterium</taxon>
    </lineage>
</organism>
<keyword evidence="8 11" id="KW-0067">ATP-binding</keyword>
<feature type="binding site" evidence="11">
    <location>
        <position position="90"/>
    </location>
    <ligand>
        <name>substrate</name>
    </ligand>
</feature>
<feature type="binding site" evidence="11">
    <location>
        <position position="69"/>
    </location>
    <ligand>
        <name>substrate</name>
    </ligand>
</feature>
<evidence type="ECO:0000256" key="7">
    <source>
        <dbReference type="ARBA" id="ARBA00022777"/>
    </source>
</evidence>
<evidence type="ECO:0000256" key="1">
    <source>
        <dbReference type="ARBA" id="ARBA00004842"/>
    </source>
</evidence>
<comment type="cofactor">
    <cofactor evidence="11">
        <name>Mg(2+)</name>
        <dbReference type="ChEBI" id="CHEBI:18420"/>
    </cofactor>
    <text evidence="11">Binds 1 Mg(2+) ion per subunit.</text>
</comment>
<dbReference type="PRINTS" id="PR01100">
    <property type="entry name" value="SHIKIMTKNASE"/>
</dbReference>
<accession>A0A7G7CPX2</accession>
<keyword evidence="4 11" id="KW-0028">Amino-acid biosynthesis</keyword>
<sequence length="184" mass="19516">MNDQAPLSVASGGPRVVLVGPPGAGKSTIGRRLASTLMLPFVDSDALIAEDFGIPCGDVYNLLGEEAFRAKEEEFVAQSLASGGVVSLGGGAVLSPVTRDLLARHTVVYLDVSAEEGIRRTSGENTRPVLKADDPVQHYMSLLEQRGPLYREVADFKARTDGKTPQQVVGDILGFIESVALDHV</sequence>
<comment type="function">
    <text evidence="11">Catalyzes the specific phosphorylation of the 3-hydroxyl group of shikimic acid using ATP as a cosubstrate.</text>
</comment>
<feature type="binding site" evidence="11">
    <location>
        <position position="27"/>
    </location>
    <ligand>
        <name>Mg(2+)</name>
        <dbReference type="ChEBI" id="CHEBI:18420"/>
    </ligand>
</feature>
<evidence type="ECO:0000313" key="12">
    <source>
        <dbReference type="EMBL" id="QNE89638.1"/>
    </source>
</evidence>
<dbReference type="GO" id="GO:0008652">
    <property type="term" value="P:amino acid biosynthetic process"/>
    <property type="evidence" value="ECO:0007669"/>
    <property type="project" value="UniProtKB-KW"/>
</dbReference>
<reference evidence="12 13" key="1">
    <citation type="submission" date="2020-07" db="EMBL/GenBank/DDBJ databases">
        <title>Complete genome and description of Corynebacterium incognita strain Marseille-Q3630 sp. nov.</title>
        <authorList>
            <person name="Boxberger M."/>
        </authorList>
    </citation>
    <scope>NUCLEOTIDE SEQUENCE [LARGE SCALE GENOMIC DNA]</scope>
    <source>
        <strain evidence="12 13">Marseille-Q3630</strain>
    </source>
</reference>
<evidence type="ECO:0000256" key="4">
    <source>
        <dbReference type="ARBA" id="ARBA00022605"/>
    </source>
</evidence>
<evidence type="ECO:0000256" key="9">
    <source>
        <dbReference type="ARBA" id="ARBA00023141"/>
    </source>
</evidence>
<proteinExistence type="inferred from homology"/>
<dbReference type="InterPro" id="IPR023000">
    <property type="entry name" value="Shikimate_kinase_CS"/>
</dbReference>
<dbReference type="KEGG" id="cik:H0194_00760"/>
<dbReference type="RefSeq" id="WP_185176012.1">
    <property type="nucleotide sequence ID" value="NZ_CP059404.1"/>
</dbReference>
<comment type="pathway">
    <text evidence="1 11">Metabolic intermediate biosynthesis; chorismate biosynthesis; chorismate from D-erythrose 4-phosphate and phosphoenolpyruvate: step 5/7.</text>
</comment>
<dbReference type="GO" id="GO:0005829">
    <property type="term" value="C:cytosol"/>
    <property type="evidence" value="ECO:0007669"/>
    <property type="project" value="TreeGrafter"/>
</dbReference>
<protein>
    <recommendedName>
        <fullName evidence="3 11">Shikimate kinase</fullName>
        <shortName evidence="11">SK</shortName>
        <ecNumber evidence="3 11">2.7.1.71</ecNumber>
    </recommendedName>
</protein>
<keyword evidence="11" id="KW-0460">Magnesium</keyword>
<keyword evidence="5 11" id="KW-0808">Transferase</keyword>
<dbReference type="GO" id="GO:0005524">
    <property type="term" value="F:ATP binding"/>
    <property type="evidence" value="ECO:0007669"/>
    <property type="project" value="UniProtKB-UniRule"/>
</dbReference>
<feature type="binding site" evidence="11">
    <location>
        <position position="146"/>
    </location>
    <ligand>
        <name>substrate</name>
    </ligand>
</feature>
<dbReference type="GO" id="GO:0004765">
    <property type="term" value="F:shikimate kinase activity"/>
    <property type="evidence" value="ECO:0007669"/>
    <property type="project" value="UniProtKB-UniRule"/>
</dbReference>
<dbReference type="InterPro" id="IPR000623">
    <property type="entry name" value="Shikimate_kinase/TSH1"/>
</dbReference>
<evidence type="ECO:0000256" key="11">
    <source>
        <dbReference type="HAMAP-Rule" id="MF_00109"/>
    </source>
</evidence>
<dbReference type="EC" id="2.7.1.71" evidence="3 11"/>